<accession>A0A450UW07</accession>
<organism evidence="1">
    <name type="scientific">Candidatus Kentrum sp. LFY</name>
    <dbReference type="NCBI Taxonomy" id="2126342"/>
    <lineage>
        <taxon>Bacteria</taxon>
        <taxon>Pseudomonadati</taxon>
        <taxon>Pseudomonadota</taxon>
        <taxon>Gammaproteobacteria</taxon>
        <taxon>Candidatus Kentrum</taxon>
    </lineage>
</organism>
<protein>
    <submittedName>
        <fullName evidence="1">Uncharacterized protein</fullName>
    </submittedName>
</protein>
<sequence length="62" mass="6567">MGIFIHVPLQHAQGHIVVPAEKTLDLGDDSVIGQMVGQIMLPTVIGRGWNIGEDIGDGSMNS</sequence>
<evidence type="ECO:0000313" key="1">
    <source>
        <dbReference type="EMBL" id="VFJ96715.1"/>
    </source>
</evidence>
<reference evidence="1" key="1">
    <citation type="submission" date="2019-02" db="EMBL/GenBank/DDBJ databases">
        <authorList>
            <person name="Gruber-Vodicka R. H."/>
            <person name="Seah K. B. B."/>
        </authorList>
    </citation>
    <scope>NUCLEOTIDE SEQUENCE</scope>
    <source>
        <strain evidence="1">BECK_M6</strain>
    </source>
</reference>
<name>A0A450UW07_9GAMM</name>
<proteinExistence type="predicted"/>
<gene>
    <name evidence="1" type="ORF">BECKLFY1418A_GA0070994_106211</name>
</gene>
<dbReference type="AlphaFoldDB" id="A0A450UW07"/>
<dbReference type="EMBL" id="CAADFH010000062">
    <property type="protein sequence ID" value="VFJ96715.1"/>
    <property type="molecule type" value="Genomic_DNA"/>
</dbReference>